<sequence length="254" mass="27757">MLPQHPDQTPPVILIAHPLPATSHPYIPPPPPFPTFQRTATSSLPPQTLALPTPPQPIPPRLSHALKPSPPPFTADQIIGWASYHAKYGCNLPHCPRNRSLQTPSTHTTATAEQPASTPQPEAAPFEASDLSLLHYILHSLPTEQCSSTASQTAMSNQLAMCSQQQQRQRHPPHDDDAKSESNNCGSRHAETATQSSAASEQEHSSVSFRVHGHEHTCQALIDDAFSCEVDEDLIRRIFFTPSLETHDVTPPNT</sequence>
<name>A0A2V3IJU2_9FLOR</name>
<feature type="region of interest" description="Disordered" evidence="1">
    <location>
        <begin position="157"/>
        <end position="208"/>
    </location>
</feature>
<accession>A0A2V3IJU2</accession>
<protein>
    <submittedName>
        <fullName evidence="2">Uncharacterized protein</fullName>
    </submittedName>
</protein>
<feature type="compositionally biased region" description="Polar residues" evidence="1">
    <location>
        <begin position="99"/>
        <end position="120"/>
    </location>
</feature>
<dbReference type="AlphaFoldDB" id="A0A2V3IJU2"/>
<evidence type="ECO:0000313" key="2">
    <source>
        <dbReference type="EMBL" id="PXF42365.1"/>
    </source>
</evidence>
<keyword evidence="3" id="KW-1185">Reference proteome</keyword>
<comment type="caution">
    <text evidence="2">The sequence shown here is derived from an EMBL/GenBank/DDBJ whole genome shotgun (WGS) entry which is preliminary data.</text>
</comment>
<dbReference type="EMBL" id="NBIV01000166">
    <property type="protein sequence ID" value="PXF42365.1"/>
    <property type="molecule type" value="Genomic_DNA"/>
</dbReference>
<feature type="region of interest" description="Disordered" evidence="1">
    <location>
        <begin position="99"/>
        <end position="124"/>
    </location>
</feature>
<evidence type="ECO:0000313" key="3">
    <source>
        <dbReference type="Proteomes" id="UP000247409"/>
    </source>
</evidence>
<proteinExistence type="predicted"/>
<reference evidence="2 3" key="1">
    <citation type="journal article" date="2018" name="Mol. Biol. Evol.">
        <title>Analysis of the draft genome of the red seaweed Gracilariopsis chorda provides insights into genome size evolution in Rhodophyta.</title>
        <authorList>
            <person name="Lee J."/>
            <person name="Yang E.C."/>
            <person name="Graf L."/>
            <person name="Yang J.H."/>
            <person name="Qiu H."/>
            <person name="Zel Zion U."/>
            <person name="Chan C.X."/>
            <person name="Stephens T.G."/>
            <person name="Weber A.P.M."/>
            <person name="Boo G.H."/>
            <person name="Boo S.M."/>
            <person name="Kim K.M."/>
            <person name="Shin Y."/>
            <person name="Jung M."/>
            <person name="Lee S.J."/>
            <person name="Yim H.S."/>
            <person name="Lee J.H."/>
            <person name="Bhattacharya D."/>
            <person name="Yoon H.S."/>
        </authorList>
    </citation>
    <scope>NUCLEOTIDE SEQUENCE [LARGE SCALE GENOMIC DNA]</scope>
    <source>
        <strain evidence="2 3">SKKU-2015</strain>
        <tissue evidence="2">Whole body</tissue>
    </source>
</reference>
<organism evidence="2 3">
    <name type="scientific">Gracilariopsis chorda</name>
    <dbReference type="NCBI Taxonomy" id="448386"/>
    <lineage>
        <taxon>Eukaryota</taxon>
        <taxon>Rhodophyta</taxon>
        <taxon>Florideophyceae</taxon>
        <taxon>Rhodymeniophycidae</taxon>
        <taxon>Gracilariales</taxon>
        <taxon>Gracilariaceae</taxon>
        <taxon>Gracilariopsis</taxon>
    </lineage>
</organism>
<dbReference type="Proteomes" id="UP000247409">
    <property type="component" value="Unassembled WGS sequence"/>
</dbReference>
<evidence type="ECO:0000256" key="1">
    <source>
        <dbReference type="SAM" id="MobiDB-lite"/>
    </source>
</evidence>
<gene>
    <name evidence="2" type="ORF">BWQ96_07885</name>
</gene>